<accession>A0A1X1RIV7</accession>
<reference evidence="2 4" key="2">
    <citation type="journal article" date="2017" name="Infect. Genet. Evol.">
        <title>The new phylogeny of the genus Mycobacterium: The old and the news.</title>
        <authorList>
            <person name="Tortoli E."/>
            <person name="Fedrizzi T."/>
            <person name="Meehan C.J."/>
            <person name="Trovato A."/>
            <person name="Grottola A."/>
            <person name="Giacobazzi E."/>
            <person name="Serpini G.F."/>
            <person name="Tagliazucchi S."/>
            <person name="Fabio A."/>
            <person name="Bettua C."/>
            <person name="Bertorelli R."/>
            <person name="Frascaro F."/>
            <person name="De Sanctis V."/>
            <person name="Pecorari M."/>
            <person name="Jousson O."/>
            <person name="Segata N."/>
            <person name="Cirillo D.M."/>
        </authorList>
    </citation>
    <scope>NUCLEOTIDE SEQUENCE [LARGE SCALE GENOMIC DNA]</scope>
    <source>
        <strain evidence="2 4">NCTC 12882</strain>
    </source>
</reference>
<dbReference type="SUPFAM" id="SSF55961">
    <property type="entry name" value="Bet v1-like"/>
    <property type="match status" value="1"/>
</dbReference>
<comment type="caution">
    <text evidence="1">The sequence shown here is derived from an EMBL/GenBank/DDBJ whole genome shotgun (WGS) entry which is preliminary data.</text>
</comment>
<dbReference type="AlphaFoldDB" id="A0A1X1RIV7"/>
<evidence type="ECO:0000313" key="4">
    <source>
        <dbReference type="Proteomes" id="UP000230971"/>
    </source>
</evidence>
<dbReference type="EMBL" id="LQOM01000050">
    <property type="protein sequence ID" value="ORV07004.1"/>
    <property type="molecule type" value="Genomic_DNA"/>
</dbReference>
<dbReference type="RefSeq" id="WP_062538716.1">
    <property type="nucleotide sequence ID" value="NZ_BBUN01000048.1"/>
</dbReference>
<dbReference type="InterPro" id="IPR023393">
    <property type="entry name" value="START-like_dom_sf"/>
</dbReference>
<organism evidence="1 3">
    <name type="scientific">Mycobacterium celatum</name>
    <dbReference type="NCBI Taxonomy" id="28045"/>
    <lineage>
        <taxon>Bacteria</taxon>
        <taxon>Bacillati</taxon>
        <taxon>Actinomycetota</taxon>
        <taxon>Actinomycetes</taxon>
        <taxon>Mycobacteriales</taxon>
        <taxon>Mycobacteriaceae</taxon>
        <taxon>Mycobacterium</taxon>
    </lineage>
</organism>
<evidence type="ECO:0000313" key="2">
    <source>
        <dbReference type="EMBL" id="PIB78183.1"/>
    </source>
</evidence>
<keyword evidence="3" id="KW-1185">Reference proteome</keyword>
<dbReference type="Proteomes" id="UP000230971">
    <property type="component" value="Unassembled WGS sequence"/>
</dbReference>
<gene>
    <name evidence="1" type="ORF">AWB95_21715</name>
    <name evidence="2" type="ORF">CQY23_14875</name>
</gene>
<dbReference type="Pfam" id="PF10604">
    <property type="entry name" value="Polyketide_cyc2"/>
    <property type="match status" value="1"/>
</dbReference>
<name>A0A1X1RIV7_MYCCE</name>
<dbReference type="InterPro" id="IPR019587">
    <property type="entry name" value="Polyketide_cyclase/dehydratase"/>
</dbReference>
<dbReference type="OrthoDB" id="191189at2"/>
<protein>
    <submittedName>
        <fullName evidence="1">Polyketide cyclase</fullName>
    </submittedName>
</protein>
<dbReference type="EMBL" id="PDKV01000018">
    <property type="protein sequence ID" value="PIB78183.1"/>
    <property type="molecule type" value="Genomic_DNA"/>
</dbReference>
<evidence type="ECO:0000313" key="1">
    <source>
        <dbReference type="EMBL" id="ORV07004.1"/>
    </source>
</evidence>
<evidence type="ECO:0000313" key="3">
    <source>
        <dbReference type="Proteomes" id="UP000193907"/>
    </source>
</evidence>
<reference evidence="1 3" key="1">
    <citation type="submission" date="2016-01" db="EMBL/GenBank/DDBJ databases">
        <title>The new phylogeny of the genus Mycobacterium.</title>
        <authorList>
            <person name="Tarcisio F."/>
            <person name="Conor M."/>
            <person name="Antonella G."/>
            <person name="Elisabetta G."/>
            <person name="Giulia F.S."/>
            <person name="Sara T."/>
            <person name="Anna F."/>
            <person name="Clotilde B."/>
            <person name="Roberto B."/>
            <person name="Veronica D.S."/>
            <person name="Fabio R."/>
            <person name="Monica P."/>
            <person name="Olivier J."/>
            <person name="Enrico T."/>
            <person name="Nicola S."/>
        </authorList>
    </citation>
    <scope>NUCLEOTIDE SEQUENCE [LARGE SCALE GENOMIC DNA]</scope>
    <source>
        <strain evidence="1 3">DSM 44243</strain>
    </source>
</reference>
<dbReference type="Gene3D" id="3.30.530.20">
    <property type="match status" value="1"/>
</dbReference>
<dbReference type="Proteomes" id="UP000193907">
    <property type="component" value="Unassembled WGS sequence"/>
</dbReference>
<dbReference type="CDD" id="cd08862">
    <property type="entry name" value="SRPBCC_Smu440-like"/>
    <property type="match status" value="1"/>
</dbReference>
<proteinExistence type="predicted"/>
<dbReference type="STRING" id="28045.AWB95_21715"/>
<sequence>MRYVREETVHAPAQRVWQLLVDVAGWPNWTESMREITRLDDGPLAVGSRSRVTQPKGRPMVWTVTELEPLRNFTWVTRRPGLSFEALHLIEDTGDHVRTRLEFVATGPLAWLASLLGGSRVRTYVDMESAGLKRAAEAG</sequence>